<evidence type="ECO:0008006" key="3">
    <source>
        <dbReference type="Google" id="ProtNLM"/>
    </source>
</evidence>
<dbReference type="PROSITE" id="PS51257">
    <property type="entry name" value="PROKAR_LIPOPROTEIN"/>
    <property type="match status" value="1"/>
</dbReference>
<dbReference type="EMBL" id="QUMU01000009">
    <property type="protein sequence ID" value="REG27813.1"/>
    <property type="molecule type" value="Genomic_DNA"/>
</dbReference>
<protein>
    <recommendedName>
        <fullName evidence="3">Lipoprotein</fullName>
    </recommendedName>
</protein>
<evidence type="ECO:0000313" key="1">
    <source>
        <dbReference type="EMBL" id="REG27813.1"/>
    </source>
</evidence>
<comment type="caution">
    <text evidence="1">The sequence shown here is derived from an EMBL/GenBank/DDBJ whole genome shotgun (WGS) entry which is preliminary data.</text>
</comment>
<organism evidence="1 2">
    <name type="scientific">Archangium gephyra</name>
    <dbReference type="NCBI Taxonomy" id="48"/>
    <lineage>
        <taxon>Bacteria</taxon>
        <taxon>Pseudomonadati</taxon>
        <taxon>Myxococcota</taxon>
        <taxon>Myxococcia</taxon>
        <taxon>Myxococcales</taxon>
        <taxon>Cystobacterineae</taxon>
        <taxon>Archangiaceae</taxon>
        <taxon>Archangium</taxon>
    </lineage>
</organism>
<dbReference type="RefSeq" id="WP_047854697.1">
    <property type="nucleotide sequence ID" value="NZ_CP011509.1"/>
</dbReference>
<sequence>MRGTWTKTALFTLVAMLGVSGCGGPLEEEGPLEEQEELTLDEGDEVSALEGDKPSCKRVKADPKLLWPPNHKFHTVTLSGKDDYGKPFKVTIKKVLQDEPVDGLGDGDTAPDARWAGTYRDRVQLRAERSGREDGRVYCITFSAKDSKGHTCTGTLEVGVPHDMGGHSTPVNSGCRYDSFGHY</sequence>
<keyword evidence="2" id="KW-1185">Reference proteome</keyword>
<dbReference type="Proteomes" id="UP000256345">
    <property type="component" value="Unassembled WGS sequence"/>
</dbReference>
<name>A0ABX9JVE0_9BACT</name>
<evidence type="ECO:0000313" key="2">
    <source>
        <dbReference type="Proteomes" id="UP000256345"/>
    </source>
</evidence>
<reference evidence="1 2" key="1">
    <citation type="submission" date="2018-08" db="EMBL/GenBank/DDBJ databases">
        <title>Genomic Encyclopedia of Archaeal and Bacterial Type Strains, Phase II (KMG-II): from individual species to whole genera.</title>
        <authorList>
            <person name="Goeker M."/>
        </authorList>
    </citation>
    <scope>NUCLEOTIDE SEQUENCE [LARGE SCALE GENOMIC DNA]</scope>
    <source>
        <strain evidence="1 2">DSM 2261</strain>
    </source>
</reference>
<proteinExistence type="predicted"/>
<accession>A0ABX9JVE0</accession>
<gene>
    <name evidence="1" type="ORF">ATI61_109150</name>
</gene>